<feature type="transmembrane region" description="Helical" evidence="5">
    <location>
        <begin position="43"/>
        <end position="61"/>
    </location>
</feature>
<name>A0ABW4YWH7_9HYPH</name>
<organism evidence="6 7">
    <name type="scientific">Ancylobacter oerskovii</name>
    <dbReference type="NCBI Taxonomy" id="459519"/>
    <lineage>
        <taxon>Bacteria</taxon>
        <taxon>Pseudomonadati</taxon>
        <taxon>Pseudomonadota</taxon>
        <taxon>Alphaproteobacteria</taxon>
        <taxon>Hyphomicrobiales</taxon>
        <taxon>Xanthobacteraceae</taxon>
        <taxon>Ancylobacter</taxon>
    </lineage>
</organism>
<comment type="caution">
    <text evidence="6">The sequence shown here is derived from an EMBL/GenBank/DDBJ whole genome shotgun (WGS) entry which is preliminary data.</text>
</comment>
<gene>
    <name evidence="6" type="ORF">ACFSNC_08685</name>
</gene>
<accession>A0ABW4YWH7</accession>
<reference evidence="7" key="1">
    <citation type="journal article" date="2019" name="Int. J. Syst. Evol. Microbiol.">
        <title>The Global Catalogue of Microorganisms (GCM) 10K type strain sequencing project: providing services to taxonomists for standard genome sequencing and annotation.</title>
        <authorList>
            <consortium name="The Broad Institute Genomics Platform"/>
            <consortium name="The Broad Institute Genome Sequencing Center for Infectious Disease"/>
            <person name="Wu L."/>
            <person name="Ma J."/>
        </authorList>
    </citation>
    <scope>NUCLEOTIDE SEQUENCE [LARGE SCALE GENOMIC DNA]</scope>
    <source>
        <strain evidence="7">CCM 7435</strain>
    </source>
</reference>
<dbReference type="Proteomes" id="UP001597299">
    <property type="component" value="Unassembled WGS sequence"/>
</dbReference>
<dbReference type="RefSeq" id="WP_213352959.1">
    <property type="nucleotide sequence ID" value="NZ_JAHBGB010000031.1"/>
</dbReference>
<keyword evidence="2 5" id="KW-0812">Transmembrane</keyword>
<keyword evidence="4 5" id="KW-0472">Membrane</keyword>
<feature type="transmembrane region" description="Helical" evidence="5">
    <location>
        <begin position="12"/>
        <end position="31"/>
    </location>
</feature>
<evidence type="ECO:0000256" key="4">
    <source>
        <dbReference type="ARBA" id="ARBA00023136"/>
    </source>
</evidence>
<protein>
    <submittedName>
        <fullName evidence="6">DoxX family protein</fullName>
    </submittedName>
</protein>
<evidence type="ECO:0000313" key="7">
    <source>
        <dbReference type="Proteomes" id="UP001597299"/>
    </source>
</evidence>
<keyword evidence="7" id="KW-1185">Reference proteome</keyword>
<sequence>MLPITGRLISAAVIAILVLDAGVNLLAPHLIRQEMAAVQFPANLAPVLGAIMLACAVLYALPATSFVGAILVTGFLGGAICLHLRAGEELSPPQLISLALGIATWAGLYFREPRLRDLVLRRGT</sequence>
<dbReference type="Pfam" id="PF13564">
    <property type="entry name" value="DoxX_2"/>
    <property type="match status" value="1"/>
</dbReference>
<feature type="transmembrane region" description="Helical" evidence="5">
    <location>
        <begin position="66"/>
        <end position="86"/>
    </location>
</feature>
<evidence type="ECO:0000256" key="2">
    <source>
        <dbReference type="ARBA" id="ARBA00022692"/>
    </source>
</evidence>
<feature type="transmembrane region" description="Helical" evidence="5">
    <location>
        <begin position="92"/>
        <end position="110"/>
    </location>
</feature>
<comment type="subcellular location">
    <subcellularLocation>
        <location evidence="1">Membrane</location>
        <topology evidence="1">Multi-pass membrane protein</topology>
    </subcellularLocation>
</comment>
<proteinExistence type="predicted"/>
<dbReference type="EMBL" id="JBHUHD010000001">
    <property type="protein sequence ID" value="MFD2140472.1"/>
    <property type="molecule type" value="Genomic_DNA"/>
</dbReference>
<keyword evidence="3 5" id="KW-1133">Transmembrane helix</keyword>
<evidence type="ECO:0000313" key="6">
    <source>
        <dbReference type="EMBL" id="MFD2140472.1"/>
    </source>
</evidence>
<evidence type="ECO:0000256" key="3">
    <source>
        <dbReference type="ARBA" id="ARBA00022989"/>
    </source>
</evidence>
<evidence type="ECO:0000256" key="5">
    <source>
        <dbReference type="SAM" id="Phobius"/>
    </source>
</evidence>
<dbReference type="InterPro" id="IPR032808">
    <property type="entry name" value="DoxX"/>
</dbReference>
<evidence type="ECO:0000256" key="1">
    <source>
        <dbReference type="ARBA" id="ARBA00004141"/>
    </source>
</evidence>